<accession>A0A5B6UWN4</accession>
<evidence type="ECO:0000259" key="1">
    <source>
        <dbReference type="Pfam" id="PF03732"/>
    </source>
</evidence>
<reference evidence="3" key="1">
    <citation type="journal article" date="2019" name="Plant Biotechnol. J.">
        <title>Genome sequencing of the Australian wild diploid species Gossypium australe highlights disease resistance and delayed gland morphogenesis.</title>
        <authorList>
            <person name="Cai Y."/>
            <person name="Cai X."/>
            <person name="Wang Q."/>
            <person name="Wang P."/>
            <person name="Zhang Y."/>
            <person name="Cai C."/>
            <person name="Xu Y."/>
            <person name="Wang K."/>
            <person name="Zhou Z."/>
            <person name="Wang C."/>
            <person name="Geng S."/>
            <person name="Li B."/>
            <person name="Dong Q."/>
            <person name="Hou Y."/>
            <person name="Wang H."/>
            <person name="Ai P."/>
            <person name="Liu Z."/>
            <person name="Yi F."/>
            <person name="Sun M."/>
            <person name="An G."/>
            <person name="Cheng J."/>
            <person name="Zhang Y."/>
            <person name="Shi Q."/>
            <person name="Xie Y."/>
            <person name="Shi X."/>
            <person name="Chang Y."/>
            <person name="Huang F."/>
            <person name="Chen Y."/>
            <person name="Hong S."/>
            <person name="Mi L."/>
            <person name="Sun Q."/>
            <person name="Zhang L."/>
            <person name="Zhou B."/>
            <person name="Peng R."/>
            <person name="Zhang X."/>
            <person name="Liu F."/>
        </authorList>
    </citation>
    <scope>NUCLEOTIDE SEQUENCE [LARGE SCALE GENOMIC DNA]</scope>
    <source>
        <strain evidence="3">cv. PA1801</strain>
    </source>
</reference>
<proteinExistence type="predicted"/>
<dbReference type="Pfam" id="PF03732">
    <property type="entry name" value="Retrotrans_gag"/>
    <property type="match status" value="1"/>
</dbReference>
<name>A0A5B6UWN4_9ROSI</name>
<evidence type="ECO:0000313" key="3">
    <source>
        <dbReference type="Proteomes" id="UP000325315"/>
    </source>
</evidence>
<comment type="caution">
    <text evidence="2">The sequence shown here is derived from an EMBL/GenBank/DDBJ whole genome shotgun (WGS) entry which is preliminary data.</text>
</comment>
<dbReference type="InterPro" id="IPR005162">
    <property type="entry name" value="Retrotrans_gag_dom"/>
</dbReference>
<gene>
    <name evidence="2" type="ORF">EPI10_028221</name>
</gene>
<sequence>MAQRTLREYALPTLNAITQNTLQFKENMVEDSNQHMKQFLQLCDTFNQTIQLQREITNFKQYEGETLYEAWECFKTMLRKCLHYGLQAWLQIQIFYNGVDGHI</sequence>
<feature type="domain" description="Retrotransposon gag" evidence="1">
    <location>
        <begin position="29"/>
        <end position="100"/>
    </location>
</feature>
<organism evidence="2 3">
    <name type="scientific">Gossypium australe</name>
    <dbReference type="NCBI Taxonomy" id="47621"/>
    <lineage>
        <taxon>Eukaryota</taxon>
        <taxon>Viridiplantae</taxon>
        <taxon>Streptophyta</taxon>
        <taxon>Embryophyta</taxon>
        <taxon>Tracheophyta</taxon>
        <taxon>Spermatophyta</taxon>
        <taxon>Magnoliopsida</taxon>
        <taxon>eudicotyledons</taxon>
        <taxon>Gunneridae</taxon>
        <taxon>Pentapetalae</taxon>
        <taxon>rosids</taxon>
        <taxon>malvids</taxon>
        <taxon>Malvales</taxon>
        <taxon>Malvaceae</taxon>
        <taxon>Malvoideae</taxon>
        <taxon>Gossypium</taxon>
    </lineage>
</organism>
<dbReference type="Proteomes" id="UP000325315">
    <property type="component" value="Unassembled WGS sequence"/>
</dbReference>
<dbReference type="EMBL" id="SMMG02000009">
    <property type="protein sequence ID" value="KAA3461668.1"/>
    <property type="molecule type" value="Genomic_DNA"/>
</dbReference>
<protein>
    <submittedName>
        <fullName evidence="2">Retrotransposon gag protein</fullName>
    </submittedName>
</protein>
<dbReference type="AlphaFoldDB" id="A0A5B6UWN4"/>
<evidence type="ECO:0000313" key="2">
    <source>
        <dbReference type="EMBL" id="KAA3461668.1"/>
    </source>
</evidence>
<keyword evidence="3" id="KW-1185">Reference proteome</keyword>
<dbReference type="OrthoDB" id="999762at2759"/>